<accession>A0AAQ3QLQ8</accession>
<evidence type="ECO:0000259" key="7">
    <source>
        <dbReference type="Pfam" id="PF03168"/>
    </source>
</evidence>
<sequence>MSCSADSKYTYSAGEGLADSKYAYPAGTVPNPCPYPYAYGAPPPPGHAAPPPYYPNGVPGDPVPPPPPPPYGDASSSRSGSLLRCFFTIALSTFLLLCLLSLVRHHLIRPHAPKFTVSSATVSGFNLSAADQLLSATFDLTLIFNNPSVEVVIDYGQLDVAILYYGDVISYALIPAFHQEKGNTTTIQAHMTATSAYLSKDAAEGMDWDRRNKDGAVRFRLKGYTSAQFTSDRWWTRWFPMRVVCEDVLIRLSNGMAATGALVKPNSCWVIL</sequence>
<dbReference type="PANTHER" id="PTHR31234:SF55">
    <property type="entry name" value="LATE EMBRYOGENESIS ABUNDANT (LEA) HYDROXYPROLINE-RICH GLYCOPROTEIN FAMILY"/>
    <property type="match status" value="1"/>
</dbReference>
<keyword evidence="4 6" id="KW-0472">Membrane</keyword>
<dbReference type="GO" id="GO:0098542">
    <property type="term" value="P:defense response to other organism"/>
    <property type="evidence" value="ECO:0007669"/>
    <property type="project" value="InterPro"/>
</dbReference>
<gene>
    <name evidence="8" type="ORF">Cni_G21502</name>
</gene>
<evidence type="ECO:0000256" key="4">
    <source>
        <dbReference type="ARBA" id="ARBA00023136"/>
    </source>
</evidence>
<feature type="domain" description="Late embryogenesis abundant protein LEA-2 subgroup" evidence="7">
    <location>
        <begin position="145"/>
        <end position="224"/>
    </location>
</feature>
<evidence type="ECO:0000256" key="5">
    <source>
        <dbReference type="SAM" id="MobiDB-lite"/>
    </source>
</evidence>
<reference evidence="8 9" key="1">
    <citation type="submission" date="2023-10" db="EMBL/GenBank/DDBJ databases">
        <title>Chromosome-scale genome assembly provides insights into flower coloration mechanisms of Canna indica.</title>
        <authorList>
            <person name="Li C."/>
        </authorList>
    </citation>
    <scope>NUCLEOTIDE SEQUENCE [LARGE SCALE GENOMIC DNA]</scope>
    <source>
        <tissue evidence="8">Flower</tissue>
    </source>
</reference>
<dbReference type="Pfam" id="PF03168">
    <property type="entry name" value="LEA_2"/>
    <property type="match status" value="1"/>
</dbReference>
<dbReference type="InterPro" id="IPR044839">
    <property type="entry name" value="NDR1-like"/>
</dbReference>
<dbReference type="PANTHER" id="PTHR31234">
    <property type="entry name" value="LATE EMBRYOGENESIS ABUNDANT (LEA) HYDROXYPROLINE-RICH GLYCOPROTEIN FAMILY"/>
    <property type="match status" value="1"/>
</dbReference>
<keyword evidence="3 6" id="KW-1133">Transmembrane helix</keyword>
<evidence type="ECO:0000256" key="1">
    <source>
        <dbReference type="ARBA" id="ARBA00004167"/>
    </source>
</evidence>
<dbReference type="InterPro" id="IPR004864">
    <property type="entry name" value="LEA_2"/>
</dbReference>
<evidence type="ECO:0000256" key="3">
    <source>
        <dbReference type="ARBA" id="ARBA00022989"/>
    </source>
</evidence>
<keyword evidence="9" id="KW-1185">Reference proteome</keyword>
<evidence type="ECO:0000256" key="2">
    <source>
        <dbReference type="ARBA" id="ARBA00022692"/>
    </source>
</evidence>
<keyword evidence="2 6" id="KW-0812">Transmembrane</keyword>
<evidence type="ECO:0000313" key="8">
    <source>
        <dbReference type="EMBL" id="WOL12735.1"/>
    </source>
</evidence>
<evidence type="ECO:0000313" key="9">
    <source>
        <dbReference type="Proteomes" id="UP001327560"/>
    </source>
</evidence>
<name>A0AAQ3QLQ8_9LILI</name>
<feature type="compositionally biased region" description="Pro residues" evidence="5">
    <location>
        <begin position="61"/>
        <end position="71"/>
    </location>
</feature>
<dbReference type="Proteomes" id="UP001327560">
    <property type="component" value="Chromosome 7"/>
</dbReference>
<dbReference type="GO" id="GO:0005886">
    <property type="term" value="C:plasma membrane"/>
    <property type="evidence" value="ECO:0007669"/>
    <property type="project" value="TreeGrafter"/>
</dbReference>
<organism evidence="8 9">
    <name type="scientific">Canna indica</name>
    <name type="common">Indian-shot</name>
    <dbReference type="NCBI Taxonomy" id="4628"/>
    <lineage>
        <taxon>Eukaryota</taxon>
        <taxon>Viridiplantae</taxon>
        <taxon>Streptophyta</taxon>
        <taxon>Embryophyta</taxon>
        <taxon>Tracheophyta</taxon>
        <taxon>Spermatophyta</taxon>
        <taxon>Magnoliopsida</taxon>
        <taxon>Liliopsida</taxon>
        <taxon>Zingiberales</taxon>
        <taxon>Cannaceae</taxon>
        <taxon>Canna</taxon>
    </lineage>
</organism>
<dbReference type="AlphaFoldDB" id="A0AAQ3QLQ8"/>
<dbReference type="EMBL" id="CP136896">
    <property type="protein sequence ID" value="WOL12735.1"/>
    <property type="molecule type" value="Genomic_DNA"/>
</dbReference>
<proteinExistence type="predicted"/>
<protein>
    <recommendedName>
        <fullName evidence="7">Late embryogenesis abundant protein LEA-2 subgroup domain-containing protein</fullName>
    </recommendedName>
</protein>
<feature type="region of interest" description="Disordered" evidence="5">
    <location>
        <begin position="52"/>
        <end position="75"/>
    </location>
</feature>
<feature type="transmembrane region" description="Helical" evidence="6">
    <location>
        <begin position="81"/>
        <end position="103"/>
    </location>
</feature>
<evidence type="ECO:0000256" key="6">
    <source>
        <dbReference type="SAM" id="Phobius"/>
    </source>
</evidence>
<comment type="subcellular location">
    <subcellularLocation>
        <location evidence="1">Membrane</location>
        <topology evidence="1">Single-pass membrane protein</topology>
    </subcellularLocation>
</comment>